<dbReference type="EMBL" id="JAWDGP010003406">
    <property type="protein sequence ID" value="KAK3774541.1"/>
    <property type="molecule type" value="Genomic_DNA"/>
</dbReference>
<organism evidence="2 3">
    <name type="scientific">Elysia crispata</name>
    <name type="common">lettuce slug</name>
    <dbReference type="NCBI Taxonomy" id="231223"/>
    <lineage>
        <taxon>Eukaryota</taxon>
        <taxon>Metazoa</taxon>
        <taxon>Spiralia</taxon>
        <taxon>Lophotrochozoa</taxon>
        <taxon>Mollusca</taxon>
        <taxon>Gastropoda</taxon>
        <taxon>Heterobranchia</taxon>
        <taxon>Euthyneura</taxon>
        <taxon>Panpulmonata</taxon>
        <taxon>Sacoglossa</taxon>
        <taxon>Placobranchoidea</taxon>
        <taxon>Plakobranchidae</taxon>
        <taxon>Elysia</taxon>
    </lineage>
</organism>
<comment type="caution">
    <text evidence="2">The sequence shown here is derived from an EMBL/GenBank/DDBJ whole genome shotgun (WGS) entry which is preliminary data.</text>
</comment>
<evidence type="ECO:0000313" key="2">
    <source>
        <dbReference type="EMBL" id="KAK3774541.1"/>
    </source>
</evidence>
<keyword evidence="3" id="KW-1185">Reference proteome</keyword>
<proteinExistence type="predicted"/>
<feature type="region of interest" description="Disordered" evidence="1">
    <location>
        <begin position="1"/>
        <end position="55"/>
    </location>
</feature>
<accession>A0AAE1DL08</accession>
<feature type="compositionally biased region" description="Basic and acidic residues" evidence="1">
    <location>
        <begin position="22"/>
        <end position="34"/>
    </location>
</feature>
<evidence type="ECO:0000256" key="1">
    <source>
        <dbReference type="SAM" id="MobiDB-lite"/>
    </source>
</evidence>
<reference evidence="2" key="1">
    <citation type="journal article" date="2023" name="G3 (Bethesda)">
        <title>A reference genome for the long-term kleptoplast-retaining sea slug Elysia crispata morphotype clarki.</title>
        <authorList>
            <person name="Eastman K.E."/>
            <person name="Pendleton A.L."/>
            <person name="Shaikh M.A."/>
            <person name="Suttiyut T."/>
            <person name="Ogas R."/>
            <person name="Tomko P."/>
            <person name="Gavelis G."/>
            <person name="Widhalm J.R."/>
            <person name="Wisecaver J.H."/>
        </authorList>
    </citation>
    <scope>NUCLEOTIDE SEQUENCE</scope>
    <source>
        <strain evidence="2">ECLA1</strain>
    </source>
</reference>
<dbReference type="Proteomes" id="UP001283361">
    <property type="component" value="Unassembled WGS sequence"/>
</dbReference>
<sequence>MAGREMQKRHSHPKLNKTLGRRTPEHEPISDGRVFKPTPYDSRKLKKASSNPRYSYSRRRVTPGYYSFRQMVMDRSKPAHGAPHVHGKESWRSMLVRHVLQRYRSYDAAVYIKSVWYEYRIITVSIYPGFTSVICQNTQLVCVIPYDMHAPTLMLFGCLILNLGFCQKSLIFLLESRRVRDDAPTCTSSIPFDVPYLQGRTSRHLHICNIRDSREYGRLNEALQLSDLTLYQNMGAGPGTGQVPDALTFTRVPDVLCGCSMLSFPFSNNYRCGAYMPRGQTSAR</sequence>
<dbReference type="AlphaFoldDB" id="A0AAE1DL08"/>
<gene>
    <name evidence="2" type="ORF">RRG08_049477</name>
</gene>
<evidence type="ECO:0000313" key="3">
    <source>
        <dbReference type="Proteomes" id="UP001283361"/>
    </source>
</evidence>
<protein>
    <submittedName>
        <fullName evidence="2">Uncharacterized protein</fullName>
    </submittedName>
</protein>
<name>A0AAE1DL08_9GAST</name>